<organism evidence="1 2">
    <name type="scientific">Candidatus Desulfaltia bathyphila</name>
    <dbReference type="NCBI Taxonomy" id="2841697"/>
    <lineage>
        <taxon>Bacteria</taxon>
        <taxon>Pseudomonadati</taxon>
        <taxon>Thermodesulfobacteriota</taxon>
        <taxon>Desulfobacteria</taxon>
        <taxon>Desulfobacterales</taxon>
        <taxon>Desulfobacterales incertae sedis</taxon>
        <taxon>Candidatus Desulfaltia</taxon>
    </lineage>
</organism>
<dbReference type="InterPro" id="IPR013321">
    <property type="entry name" value="Arc_rbn_hlx_hlx"/>
</dbReference>
<comment type="caution">
    <text evidence="1">The sequence shown here is derived from an EMBL/GenBank/DDBJ whole genome shotgun (WGS) entry which is preliminary data.</text>
</comment>
<evidence type="ECO:0000313" key="2">
    <source>
        <dbReference type="Proteomes" id="UP000603545"/>
    </source>
</evidence>
<dbReference type="Gene3D" id="1.10.1220.10">
    <property type="entry name" value="Met repressor-like"/>
    <property type="match status" value="1"/>
</dbReference>
<dbReference type="InterPro" id="IPR010985">
    <property type="entry name" value="Ribbon_hlx_hlx"/>
</dbReference>
<dbReference type="CDD" id="cd22231">
    <property type="entry name" value="RHH_NikR_HicB-like"/>
    <property type="match status" value="1"/>
</dbReference>
<dbReference type="Proteomes" id="UP000603545">
    <property type="component" value="Unassembled WGS sequence"/>
</dbReference>
<dbReference type="AlphaFoldDB" id="A0A8J6N822"/>
<dbReference type="GO" id="GO:0006355">
    <property type="term" value="P:regulation of DNA-templated transcription"/>
    <property type="evidence" value="ECO:0007669"/>
    <property type="project" value="InterPro"/>
</dbReference>
<reference evidence="1 2" key="1">
    <citation type="submission" date="2020-08" db="EMBL/GenBank/DDBJ databases">
        <title>Bridging the membrane lipid divide: bacteria of the FCB group superphylum have the potential to synthesize archaeal ether lipids.</title>
        <authorList>
            <person name="Villanueva L."/>
            <person name="Von Meijenfeldt F.A.B."/>
            <person name="Westbye A.B."/>
            <person name="Yadav S."/>
            <person name="Hopmans E.C."/>
            <person name="Dutilh B.E."/>
            <person name="Sinninghe Damste J.S."/>
        </authorList>
    </citation>
    <scope>NUCLEOTIDE SEQUENCE [LARGE SCALE GENOMIC DNA]</scope>
    <source>
        <strain evidence="1">NIOZ-UU82</strain>
    </source>
</reference>
<protein>
    <recommendedName>
        <fullName evidence="3">Ribbon-helix-helix protein CopG domain-containing protein</fullName>
    </recommendedName>
</protein>
<evidence type="ECO:0000313" key="1">
    <source>
        <dbReference type="EMBL" id="MBC8199712.1"/>
    </source>
</evidence>
<sequence>MHTQKVAITIPKELITMIDGVSKKKGLSRSKFISTVLREKLISERNRHIKDAYDQAFSDESIRKEQLSCARWFEGLGTKEGQEW</sequence>
<dbReference type="EMBL" id="JACNLL010000061">
    <property type="protein sequence ID" value="MBC8199712.1"/>
    <property type="molecule type" value="Genomic_DNA"/>
</dbReference>
<dbReference type="SUPFAM" id="SSF47598">
    <property type="entry name" value="Ribbon-helix-helix"/>
    <property type="match status" value="1"/>
</dbReference>
<evidence type="ECO:0008006" key="3">
    <source>
        <dbReference type="Google" id="ProtNLM"/>
    </source>
</evidence>
<proteinExistence type="predicted"/>
<name>A0A8J6N822_9BACT</name>
<gene>
    <name evidence="1" type="ORF">H8E80_06675</name>
</gene>
<accession>A0A8J6N822</accession>